<dbReference type="Gene3D" id="1.10.101.10">
    <property type="entry name" value="PGBD-like superfamily/PGBD"/>
    <property type="match status" value="1"/>
</dbReference>
<dbReference type="GO" id="GO:0008933">
    <property type="term" value="F:peptidoglycan lytic transglycosylase activity"/>
    <property type="evidence" value="ECO:0007669"/>
    <property type="project" value="TreeGrafter"/>
</dbReference>
<dbReference type="SUPFAM" id="SSF53955">
    <property type="entry name" value="Lysozyme-like"/>
    <property type="match status" value="1"/>
</dbReference>
<protein>
    <submittedName>
        <fullName evidence="3">Lytic murein transglycosylase</fullName>
    </submittedName>
</protein>
<reference evidence="3 4" key="1">
    <citation type="submission" date="2019-09" db="EMBL/GenBank/DDBJ databases">
        <title>YIM 48816 draft genome.</title>
        <authorList>
            <person name="Jiang L."/>
        </authorList>
    </citation>
    <scope>NUCLEOTIDE SEQUENCE [LARGE SCALE GENOMIC DNA]</scope>
    <source>
        <strain evidence="3 4">YIM 48816</strain>
    </source>
</reference>
<dbReference type="PANTHER" id="PTHR30163">
    <property type="entry name" value="MEMBRANE-BOUND LYTIC MUREIN TRANSGLYCOSYLASE B"/>
    <property type="match status" value="1"/>
</dbReference>
<gene>
    <name evidence="3" type="ORF">F6X53_08730</name>
</gene>
<dbReference type="Gene3D" id="1.10.8.350">
    <property type="entry name" value="Bacterial muramidase"/>
    <property type="match status" value="1"/>
</dbReference>
<evidence type="ECO:0000259" key="2">
    <source>
        <dbReference type="Pfam" id="PF13406"/>
    </source>
</evidence>
<dbReference type="InterPro" id="IPR023346">
    <property type="entry name" value="Lysozyme-like_dom_sf"/>
</dbReference>
<dbReference type="AlphaFoldDB" id="A0A6L3T476"/>
<dbReference type="InterPro" id="IPR036366">
    <property type="entry name" value="PGBDSf"/>
</dbReference>
<sequence>MRRKTSCLAGRPSLVGRPFGRIHLDERRRLRGGASGLLILILVTASAAPIHAQTPPEAAAPDAAGAFRRCVADIIPLADAKGIARRVVAAELEGLSPDPGILAPARDQAEFVKPIWDYLDATVTPSRIAQGQAKLAEWAPVLARIEATYGVDRHVLAAIWGVESTYGTVLEDPTIVRPVVRALATLACGEAERSAYWRDELLGALQILDEGRVSPERMTGSWAGAMGHTQFMPTTYLQHAVDFDGDGRRDIWNSVPDALASTANYLKVSGWRPGEGWGFEVRLPEGFDYALADEVTERPISEWLRLGLRRAEPLAAPDAQGGAPESGAVLVLPTGARGPAFLLLPNFRVILRYNTALAYALSVAHLSDRLRGGPAFAQGWPRTDRPLSTEERRQLQGHLAGRGFAVGGVDGKVGPKTRAAIRAYQASAGLVPDGYADAALLARLGEGR</sequence>
<dbReference type="InterPro" id="IPR031304">
    <property type="entry name" value="SLT_2"/>
</dbReference>
<dbReference type="SUPFAM" id="SSF47090">
    <property type="entry name" value="PGBD-like"/>
    <property type="match status" value="1"/>
</dbReference>
<dbReference type="PANTHER" id="PTHR30163:SF8">
    <property type="entry name" value="LYTIC MUREIN TRANSGLYCOSYLASE"/>
    <property type="match status" value="1"/>
</dbReference>
<dbReference type="EMBL" id="VZZK01000007">
    <property type="protein sequence ID" value="KAB1079840.1"/>
    <property type="molecule type" value="Genomic_DNA"/>
</dbReference>
<evidence type="ECO:0000259" key="1">
    <source>
        <dbReference type="Pfam" id="PF01471"/>
    </source>
</evidence>
<dbReference type="InterPro" id="IPR036365">
    <property type="entry name" value="PGBD-like_sf"/>
</dbReference>
<feature type="domain" description="Peptidoglycan binding-like" evidence="1">
    <location>
        <begin position="389"/>
        <end position="444"/>
    </location>
</feature>
<dbReference type="InterPro" id="IPR043426">
    <property type="entry name" value="MltB-like"/>
</dbReference>
<comment type="caution">
    <text evidence="3">The sequence shown here is derived from an EMBL/GenBank/DDBJ whole genome shotgun (WGS) entry which is preliminary data.</text>
</comment>
<accession>A0A6L3T476</accession>
<dbReference type="InterPro" id="IPR011970">
    <property type="entry name" value="MltB_2"/>
</dbReference>
<name>A0A6L3T476_9HYPH</name>
<dbReference type="NCBIfam" id="TIGR02283">
    <property type="entry name" value="MltB_2"/>
    <property type="match status" value="1"/>
</dbReference>
<dbReference type="OrthoDB" id="9808544at2"/>
<dbReference type="GO" id="GO:0009253">
    <property type="term" value="P:peptidoglycan catabolic process"/>
    <property type="evidence" value="ECO:0007669"/>
    <property type="project" value="TreeGrafter"/>
</dbReference>
<organism evidence="3 4">
    <name type="scientific">Methylobacterium soli</name>
    <dbReference type="NCBI Taxonomy" id="553447"/>
    <lineage>
        <taxon>Bacteria</taxon>
        <taxon>Pseudomonadati</taxon>
        <taxon>Pseudomonadota</taxon>
        <taxon>Alphaproteobacteria</taxon>
        <taxon>Hyphomicrobiales</taxon>
        <taxon>Methylobacteriaceae</taxon>
        <taxon>Methylobacterium</taxon>
    </lineage>
</organism>
<proteinExistence type="predicted"/>
<dbReference type="Pfam" id="PF01471">
    <property type="entry name" value="PG_binding_1"/>
    <property type="match status" value="1"/>
</dbReference>
<evidence type="ECO:0000313" key="3">
    <source>
        <dbReference type="EMBL" id="KAB1079840.1"/>
    </source>
</evidence>
<keyword evidence="4" id="KW-1185">Reference proteome</keyword>
<dbReference type="Proteomes" id="UP000474159">
    <property type="component" value="Unassembled WGS sequence"/>
</dbReference>
<dbReference type="CDD" id="cd13399">
    <property type="entry name" value="Slt35-like"/>
    <property type="match status" value="1"/>
</dbReference>
<dbReference type="InterPro" id="IPR002477">
    <property type="entry name" value="Peptidoglycan-bd-like"/>
</dbReference>
<dbReference type="FunFam" id="1.10.8.350:FF:000001">
    <property type="entry name" value="Lytic murein transglycosylase B"/>
    <property type="match status" value="1"/>
</dbReference>
<dbReference type="Gene3D" id="1.10.530.10">
    <property type="match status" value="1"/>
</dbReference>
<evidence type="ECO:0000313" key="4">
    <source>
        <dbReference type="Proteomes" id="UP000474159"/>
    </source>
</evidence>
<dbReference type="Pfam" id="PF13406">
    <property type="entry name" value="SLT_2"/>
    <property type="match status" value="1"/>
</dbReference>
<feature type="domain" description="Transglycosylase SLT" evidence="2">
    <location>
        <begin position="67"/>
        <end position="368"/>
    </location>
</feature>